<evidence type="ECO:0000259" key="1">
    <source>
        <dbReference type="Pfam" id="PF06689"/>
    </source>
</evidence>
<dbReference type="AlphaFoldDB" id="A0A1I5EDL6"/>
<gene>
    <name evidence="2" type="ORF">SAMN05421579_1645</name>
</gene>
<evidence type="ECO:0000313" key="2">
    <source>
        <dbReference type="EMBL" id="SFO09490.1"/>
    </source>
</evidence>
<evidence type="ECO:0000313" key="3">
    <source>
        <dbReference type="Proteomes" id="UP000199011"/>
    </source>
</evidence>
<organism evidence="2 3">
    <name type="scientific">Xenorhabdus japonica</name>
    <dbReference type="NCBI Taxonomy" id="53341"/>
    <lineage>
        <taxon>Bacteria</taxon>
        <taxon>Pseudomonadati</taxon>
        <taxon>Pseudomonadota</taxon>
        <taxon>Gammaproteobacteria</taxon>
        <taxon>Enterobacterales</taxon>
        <taxon>Morganellaceae</taxon>
        <taxon>Xenorhabdus</taxon>
    </lineage>
</organism>
<dbReference type="EMBL" id="FOVO01000064">
    <property type="protein sequence ID" value="SFO09490.1"/>
    <property type="molecule type" value="Genomic_DNA"/>
</dbReference>
<name>A0A1I5EDL6_9GAMM</name>
<dbReference type="Pfam" id="PF06689">
    <property type="entry name" value="zf-C4_ClpX"/>
    <property type="match status" value="1"/>
</dbReference>
<feature type="domain" description="ATP-dependent Clp protease ATP-binding subunit ClpX zinc ribbon" evidence="1">
    <location>
        <begin position="23"/>
        <end position="43"/>
    </location>
</feature>
<dbReference type="InterPro" id="IPR038366">
    <property type="entry name" value="Znf_CppX_C4_sf"/>
</dbReference>
<reference evidence="3" key="1">
    <citation type="submission" date="2016-10" db="EMBL/GenBank/DDBJ databases">
        <authorList>
            <person name="Varghese N."/>
            <person name="Submissions S."/>
        </authorList>
    </citation>
    <scope>NUCLEOTIDE SEQUENCE [LARGE SCALE GENOMIC DNA]</scope>
    <source>
        <strain evidence="3">DSM 16522</strain>
    </source>
</reference>
<dbReference type="Gene3D" id="6.20.220.10">
    <property type="entry name" value="ClpX chaperone, C4-type zinc finger domain"/>
    <property type="match status" value="1"/>
</dbReference>
<protein>
    <submittedName>
        <fullName evidence="2">ClpX C4-type zinc finger</fullName>
    </submittedName>
</protein>
<proteinExistence type="predicted"/>
<accession>A0A1I5EDL6</accession>
<keyword evidence="3" id="KW-1185">Reference proteome</keyword>
<dbReference type="Proteomes" id="UP000199011">
    <property type="component" value="Unassembled WGS sequence"/>
</dbReference>
<sequence length="157" mass="17368">MLLCQQNCIVRFVVNQTVIATVLVAGPRIYICDECIDLGHEVVLEHRKIKEVEVLDKSAADLYRFLYGASSGAFDRAVVCSHTILQEQTGLDNAQINVAIALLTERHMLQVIPYGEDCALYLVGGLPAETKFNDLSQSYSIKANVLVKPSPEIKLFS</sequence>
<dbReference type="STRING" id="53341.SAMN05421579_1645"/>
<dbReference type="InterPro" id="IPR010603">
    <property type="entry name" value="Znf_CppX_C4"/>
</dbReference>